<dbReference type="EMBL" id="BMAT01013337">
    <property type="protein sequence ID" value="GFS10552.1"/>
    <property type="molecule type" value="Genomic_DNA"/>
</dbReference>
<dbReference type="InterPro" id="IPR015816">
    <property type="entry name" value="Vitellinogen_b-sht_N"/>
</dbReference>
<dbReference type="GO" id="GO:0045735">
    <property type="term" value="F:nutrient reservoir activity"/>
    <property type="evidence" value="ECO:0007669"/>
    <property type="project" value="UniProtKB-KW"/>
</dbReference>
<dbReference type="SUPFAM" id="SSF56968">
    <property type="entry name" value="Lipovitellin-phosvitin complex, beta-sheet shell regions"/>
    <property type="match status" value="2"/>
</dbReference>
<feature type="compositionally biased region" description="Basic residues" evidence="11">
    <location>
        <begin position="4381"/>
        <end position="4403"/>
    </location>
</feature>
<keyword evidence="3" id="KW-0964">Secreted</keyword>
<dbReference type="Pfam" id="PF01347">
    <property type="entry name" value="Vitellogenin_N"/>
    <property type="match status" value="1"/>
</dbReference>
<dbReference type="PROSITE" id="PS51211">
    <property type="entry name" value="VITELLOGENIN"/>
    <property type="match status" value="1"/>
</dbReference>
<dbReference type="InterPro" id="IPR015255">
    <property type="entry name" value="Vitellinogen_open_b-sht"/>
</dbReference>
<accession>A0AAV4IMP4</accession>
<dbReference type="Pfam" id="PF06448">
    <property type="entry name" value="DUF1081"/>
    <property type="match status" value="1"/>
</dbReference>
<evidence type="ECO:0000256" key="6">
    <source>
        <dbReference type="ARBA" id="ARBA00023055"/>
    </source>
</evidence>
<dbReference type="InterPro" id="IPR050733">
    <property type="entry name" value="Vitellogenin/Apolipophorin"/>
</dbReference>
<keyword evidence="6" id="KW-0445">Lipid transport</keyword>
<keyword evidence="7" id="KW-1015">Disulfide bond</keyword>
<evidence type="ECO:0000259" key="13">
    <source>
        <dbReference type="PROSITE" id="PS51211"/>
    </source>
</evidence>
<comment type="caution">
    <text evidence="14">The sequence shown here is derived from an EMBL/GenBank/DDBJ whole genome shotgun (WGS) entry which is preliminary data.</text>
</comment>
<dbReference type="InterPro" id="IPR009454">
    <property type="entry name" value="Lipid_transpt_open_b-sht"/>
</dbReference>
<dbReference type="PANTHER" id="PTHR23345">
    <property type="entry name" value="VITELLOGENIN-RELATED"/>
    <property type="match status" value="1"/>
</dbReference>
<dbReference type="Gene3D" id="2.30.230.10">
    <property type="entry name" value="Lipovitellin, beta-sheet shell regions, chain A"/>
    <property type="match status" value="1"/>
</dbReference>
<dbReference type="SMART" id="SM00638">
    <property type="entry name" value="LPD_N"/>
    <property type="match status" value="1"/>
</dbReference>
<evidence type="ECO:0000256" key="1">
    <source>
        <dbReference type="ARBA" id="ARBA00004613"/>
    </source>
</evidence>
<evidence type="ECO:0000256" key="5">
    <source>
        <dbReference type="ARBA" id="ARBA00022761"/>
    </source>
</evidence>
<feature type="chain" id="PRO_5043562481" evidence="12">
    <location>
        <begin position="18"/>
        <end position="4403"/>
    </location>
</feature>
<evidence type="ECO:0000256" key="11">
    <source>
        <dbReference type="SAM" id="MobiDB-lite"/>
    </source>
</evidence>
<evidence type="ECO:0000256" key="4">
    <source>
        <dbReference type="ARBA" id="ARBA00022729"/>
    </source>
</evidence>
<evidence type="ECO:0000256" key="10">
    <source>
        <dbReference type="SAM" id="Coils"/>
    </source>
</evidence>
<dbReference type="Gene3D" id="2.20.80.10">
    <property type="entry name" value="Lipovitellin-phosvitin complex, chain A, domain 4"/>
    <property type="match status" value="1"/>
</dbReference>
<evidence type="ECO:0000256" key="7">
    <source>
        <dbReference type="ARBA" id="ARBA00023157"/>
    </source>
</evidence>
<dbReference type="InterPro" id="IPR001747">
    <property type="entry name" value="Vitellogenin_N"/>
</dbReference>
<proteinExistence type="predicted"/>
<dbReference type="InterPro" id="IPR015819">
    <property type="entry name" value="Lipid_transp_b-sht_shell"/>
</dbReference>
<evidence type="ECO:0000256" key="2">
    <source>
        <dbReference type="ARBA" id="ARBA00022448"/>
    </source>
</evidence>
<dbReference type="Gene3D" id="2.20.50.20">
    <property type="entry name" value="Lipovitellin. Chain A, domain 3"/>
    <property type="match status" value="1"/>
</dbReference>
<dbReference type="Pfam" id="PF09172">
    <property type="entry name" value="Vit_open_b-sht"/>
    <property type="match status" value="1"/>
</dbReference>
<dbReference type="PANTHER" id="PTHR23345:SF15">
    <property type="entry name" value="VITELLOGENIN 1-RELATED"/>
    <property type="match status" value="1"/>
</dbReference>
<dbReference type="GO" id="GO:0005576">
    <property type="term" value="C:extracellular region"/>
    <property type="evidence" value="ECO:0007669"/>
    <property type="project" value="UniProtKB-SubCell"/>
</dbReference>
<dbReference type="InterPro" id="IPR015817">
    <property type="entry name" value="Vitellinogen_open_b-sht_sub1"/>
</dbReference>
<keyword evidence="4 12" id="KW-0732">Signal</keyword>
<keyword evidence="8" id="KW-0325">Glycoprotein</keyword>
<dbReference type="Gene3D" id="1.25.10.20">
    <property type="entry name" value="Vitellinogen, superhelical"/>
    <property type="match status" value="1"/>
</dbReference>
<dbReference type="Proteomes" id="UP000762676">
    <property type="component" value="Unassembled WGS sequence"/>
</dbReference>
<keyword evidence="10" id="KW-0175">Coiled coil</keyword>
<comment type="caution">
    <text evidence="9">Lacks conserved residue(s) required for the propagation of feature annotation.</text>
</comment>
<gene>
    <name evidence="14" type="ORF">ElyMa_006649400</name>
</gene>
<evidence type="ECO:0000313" key="15">
    <source>
        <dbReference type="Proteomes" id="UP000762676"/>
    </source>
</evidence>
<dbReference type="GO" id="GO:0005319">
    <property type="term" value="F:lipid transporter activity"/>
    <property type="evidence" value="ECO:0007669"/>
    <property type="project" value="InterPro"/>
</dbReference>
<keyword evidence="15" id="KW-1185">Reference proteome</keyword>
<feature type="region of interest" description="Disordered" evidence="11">
    <location>
        <begin position="4375"/>
        <end position="4403"/>
    </location>
</feature>
<feature type="domain" description="Vitellogenin" evidence="13">
    <location>
        <begin position="40"/>
        <end position="661"/>
    </location>
</feature>
<sequence>MEPRLLALLALASVAIAGPITVTETNSCATECPASTKLTYAPGTTYVYDYRVDYSTSMSGASEDSAKLTLTTTAELEVLGPCEMALSLKDTRLFHSDAMGGLKAADKEETFRRGLEGSALRFSYQDGVVDHVCAGNREEPWALNIKKGILSAFQNSMDDLSKAQNLTETDVMGTCETQYETVSNGYYSNSVKKTKNILTCTDRHDYRSLLQMVPYNVPSELQSIPLMKTTHECDQVIQKGGVLQSTTCTETHVYRPFSNDKSGGATSVTQTLTYKTYSRGVSSRQDTISSRDSLLFDHSASRPSASQARQQVEQKLKEICESTSYAVRPESPRLFSELVYALKALDKLTMDEVFRQLKTKTLCPSNNKAYKMFLDALPMVSSSASVSLMTSLITNEDVEGLHAKAWIASLALINAPTSEMLLDAKALIDSDKLREDALLPVSSMVNNFCFKSSACDQSYAVLSIMASLERNIGSRCDASRKDFQEILLTLRAIGNAGHASRAVPVIAKCLTNSRNPLEIRVAAANAFRRMPCDAEETHLWNTYENSELDSELRIAAYQALMRCPSDATLGKMAASLGGELDEQVGAYVYSHMTNLKQTSDPHKQMVARALDNLVIPSKYESNPMKASSNMEASALINKINTGFVAESNLVWSNNAQVPRSASANLTVELFGQSINLVDFGGRVEGLEHLIKNLFGPYLGEEEAKKAKSISYDNIHGSVYGRVFGNEMLFVHSKQVSSSLDKVSFKWLDMLINLAQKQEVAFTHARQFMDASMIIPTAAGLPIHINVNGSAVVDVLLSGKADLRKLSSSPRSLDIDGEIRPSAAMEITGTMAVDAFVTKTGLRMRNTMHTSTSLKGRIQMERGQQLSIELDTPRDKMEIFDARSKFFILHNNVEQEQKMITENRKEFELCTCAKTAEITGAVLCGQISFPNASMQSEGPYFPLTGPSSASLVLRKTDTHSGYKLLAKRVENKKMSVAQISFNTPGSKVNRVILIDMTMNYPRQSLDAQVVSPWKKAAIAGALVNKKDMKSLSGSITIDESDIYAWTSEVKVSKSKGKVQYSPMVEIRQPGMDTVQMTGFVSIVNGMKSLDVDLSLIGLQKLPYNLKVAASNTKKERSIKASVSEDGGKSQYSMEASNRFSIMGKKAMILTTSNMLKVNTPKKEIFSMKTSADYKEDKSLKLSGAFDIDRVMKKPVLLKLSMVKNAKKRGVRYDVDGNVKSTVFTGRLDSNMFIKTSGLVSTKTAVDYNIPKVAKNKIVLSGKFNDRSTKAYTKYILKSNLDVKKNPEYNVGLNFGFDHKKKHTEAELEVRYGANRKDKTKTLYLNTAINRKIPNYKNAVLVYKMKAQAPEHKINLLLAGKHTHNPKMIDSDVKLTYAKNKAVSASLLLKDKTGKAANINGRASVAWPGSEYILSSKLDRKPTKLTHEITMKGSNGMKHSIDTVYKKSNSDNHVFSSVFNLQGLKKTTISGSANMQSKNMQVSGEVKYGKDTYGVSTKAKQSKLPGGILIVEAFYPDRRVIVKLDGEKARNKLEGNIETSWDADNDKSKKITLGGSVYNKQSRKAVSLGGDVSFTSPFDRFEKLAGTFKYGSDSSQHDIAGKLSWGGKSKQIMSSLSMKKPISLSHLVASIEAKTPFRMMRSASAEIAHTWENTLSTIVKGNLNKENAKLIIEGEGSMENMKGSVSLASTIKNAEDISATFSHRSDPGKVSSSAVAMHNGKSYGYNLDMGHRINGWKINTNGDLMITMPKSKVSTTWLHKNDENMVKSQVSSKWGKKKLNVILSGSRDSLKNIDGELKIDSPWKSVGDVVASLNHKHGNGFIKSSLKVVQDGSTEVFSTIKYSHQGKNMNLDFTITPLFIEDISGKLNAKYDAYPMTSTGELQWHPGRKITAETSINAEKWDNAAFDLKVTTPVRGYRNINMRASNRKEGGEMISHANLDYGARRNIDIETRHALEGRNKMARMKISTPFEKVKSLDTGLRFDGHATNFDSSADFEMVPLVGKFQGSAKFNYDDDMTGTVRLDTPYPEYPYFELFASSNGKGRVRKSRVEARLHPRQVYSADATYSFELPISFEANINSPHPEYDNLGLVFQHNHSPSSIASHGEVRYQPDKKIEGDLNADWSSKVEGSLLVKTPFPGYEISKVALRHQGDLKDFSTHGEMNVAEKSIVADANFKAGHTTTGTFTLLSPIPGMENVELNLKKKGRAKNFRGEMTLTVNDKKIDADYNHRLIKDGLKSSFKLTTPYTENIRVSLEHNGKAQKFTNEISANYGRRYDVDTVVSFDYNEPDVAGHGMIKYKLGGRRQTAQLHMNKNGALNDMSFSGSAGVNDDEINVSGSWKNRGSMEGNVKVNTPFRGFKSTGLSISHDGHLNDFRSSLDLTYMDNKNINGKIALATRGLRVIRLDSEIATTFKKFPSASLIFNHNYDDYRNVLNGDISLTTPAARFGSGSLTYTKTGSMDNLDVVTIAKRNGREVGSFKLANTMTGQEMHSSLQADVSEYPALAVNFDHMGDLSNFNTVASGSLGRDSVSGEVYRRGPLEDLTVGGTAKYNNDAVEVTGTWNSQRGLDGNLNIKTPFDDFNDVGMSFTLNGEPSDFSSSAKVEFMDNKVISGKIDVNTDGRFVSEVNTPFEGFEYSKVEANGAYDSYSGDINTKVILTSRINDFGTGEASFSKYGDLDNLVVDGSILRNNVELGSVKLTNSRTSDELRTAFNGKISELPEVSLTLDHTGDLASFNTKAHASIGDNNVAEAEATFKNMGSKVTADANLMYNTERYGSNQGSLSLTKAGEIDDFNVRMTGKLNDQESTVSGEMKMKDEITGSLSINTPLRGYNNVGVSFKHMGTPSRFNSEGQINLVDGEQYSAKVNFYRNKYRLIEANVEVNTPIRNAEFTKLEYRHEGQRDSFKCYAALEYGQSQKITYDMSASTSPNVDFSVALKTPFENYETMMASATVETQWPQVAIVSNVNAGNGNLVALRGSLDASKDVSGSINLNTPVEGFSDVGLSFEHVGKLKNFKSEGRITYMDGKEISGKAIFKQWRQYAFAELRTPFSGLEYTEYEWSKKDTDTESITETHLVYGNGKVSSSKTVITFKPRPGFSITIKSPTEGYEEMMASASYDNSWPKFELNSQAKVGRKTQFSMDASFDATNDISGSVAMKTPIDGFKDIGMSFSHAGNSQKFDCEGKVTYMDGQDISGKVSFYKYMWRRVAASAELSTPFRGARSTKAEINYEDNSISISATAALEYGRKQKIDGNLKLTYSPSYDALLTINTPFYDYRTIRAQGSLDITSPSYSAGYSINYGYNTVYSASGKLNLYSVDNVDGSLEIVLPIQGIEYTKADYQHKYDSSRVDGSMSLTYGNSKTISGELKASMMPNYDVNVMIKTPFEGYEIVQGSANYDSGYNNYGGSSSFSLGSTYTFSVVSSLDLSAEPFRASTQISTPFNDFRNMELVITHEGSINDFRCTGFLSTPITDNINAAANMRYNSLIDMEGSASVKSTFDGMDDLLAEIKTSDVSGEKKVHALVGWTRGKQISADTLFRQKESWYENKVYGEMSVATPFDVVRSLAVQGEHSGKQEENNQMFSLELNGEKLLDFDTEYSSKNKHQGSITFRKPLPMQYSVSASSNAGITETEVVANWNRDEMDSNVHITASVNDQSDSYKTERIVDIALEYASRKMGVVHKLSSTDPLTTSFGKLYWDSDDHSRIYYDMQVTDNSRRRKEVKEGHFTVGLPHRTLGLSGSYSDNRVVKSGDATFSWDSDRDDSQVGIKGTMTRGDRIKGDITLSMPAIRKEIRLDGELMSQNGRIILDARTDISYSKDSRKTLTLVSKLEDISDYYSHYNYSLAVGVSHPYTNVDIQMTSHLGCSEEKMTIGLSTDYLTARKQNKNLGLLAQINKLKRQLNLQITNPTNKMEIAGGVVSMRPYKVNMFNKVDDVEIFRSDLTLDEDKKSIEINLFEGSEGLKLSAGYPNLKQFRGEISRMSYGRETTQALLAVRLNTTRLMHTRLHWDPKMADNVWQAVGSRAKVESIKAAEVLSELNSAFAEELAGKYTDITGALQEELKPLVDELEKEMKVVAREMYKLSKEMRKAYESNAFHVQDMGQSATEAYMRAQEQLTSLTREYRKASTEIIQSLSQGLQKMTAFPIKEHYSEMVNSATTWLNENFHKALSSLESYLAKADAALTEYHNTITELRDNAKNSVYNATYVTYISDRLNAIDVSSYIPSLEIPEDYTNAIYNVHNAINTKVGHMLDAPGLRYVKGGLNEVYQQGVWAYNFWQVEENIQAHAKRVLMLIREIVEDELKEYAEDLQGLYQNPITVWLPDSGEVQAEFRLPMEVSRLDEMPDFTPLMNQISAKMPDTSALENISETLSDLWEATEEDDEISKELKKYRPSKKMRKAKKGRKYRARRPRN</sequence>
<feature type="coiled-coil region" evidence="10">
    <location>
        <begin position="4057"/>
        <end position="4120"/>
    </location>
</feature>
<reference evidence="14 15" key="1">
    <citation type="journal article" date="2021" name="Elife">
        <title>Chloroplast acquisition without the gene transfer in kleptoplastic sea slugs, Plakobranchus ocellatus.</title>
        <authorList>
            <person name="Maeda T."/>
            <person name="Takahashi S."/>
            <person name="Yoshida T."/>
            <person name="Shimamura S."/>
            <person name="Takaki Y."/>
            <person name="Nagai Y."/>
            <person name="Toyoda A."/>
            <person name="Suzuki Y."/>
            <person name="Arimoto A."/>
            <person name="Ishii H."/>
            <person name="Satoh N."/>
            <person name="Nishiyama T."/>
            <person name="Hasebe M."/>
            <person name="Maruyama T."/>
            <person name="Minagawa J."/>
            <person name="Obokata J."/>
            <person name="Shigenobu S."/>
        </authorList>
    </citation>
    <scope>NUCLEOTIDE SEQUENCE [LARGE SCALE GENOMIC DNA]</scope>
</reference>
<evidence type="ECO:0000256" key="12">
    <source>
        <dbReference type="SAM" id="SignalP"/>
    </source>
</evidence>
<evidence type="ECO:0000313" key="14">
    <source>
        <dbReference type="EMBL" id="GFS10552.1"/>
    </source>
</evidence>
<keyword evidence="2" id="KW-0813">Transport</keyword>
<keyword evidence="5" id="KW-0758">Storage protein</keyword>
<dbReference type="SMART" id="SM01169">
    <property type="entry name" value="DUF1943"/>
    <property type="match status" value="1"/>
</dbReference>
<feature type="signal peptide" evidence="12">
    <location>
        <begin position="1"/>
        <end position="17"/>
    </location>
</feature>
<evidence type="ECO:0000256" key="9">
    <source>
        <dbReference type="PROSITE-ProRule" id="PRU00557"/>
    </source>
</evidence>
<name>A0AAV4IMP4_9GAST</name>
<evidence type="ECO:0000256" key="3">
    <source>
        <dbReference type="ARBA" id="ARBA00022525"/>
    </source>
</evidence>
<protein>
    <submittedName>
        <fullName evidence="14">Microsomal triglyceride transfer protein large subunit</fullName>
    </submittedName>
</protein>
<dbReference type="InterPro" id="IPR011030">
    <property type="entry name" value="Lipovitellin_superhlx_dom"/>
</dbReference>
<comment type="subcellular location">
    <subcellularLocation>
        <location evidence="1">Secreted</location>
    </subcellularLocation>
</comment>
<evidence type="ECO:0000256" key="8">
    <source>
        <dbReference type="ARBA" id="ARBA00023180"/>
    </source>
</evidence>
<organism evidence="14 15">
    <name type="scientific">Elysia marginata</name>
    <dbReference type="NCBI Taxonomy" id="1093978"/>
    <lineage>
        <taxon>Eukaryota</taxon>
        <taxon>Metazoa</taxon>
        <taxon>Spiralia</taxon>
        <taxon>Lophotrochozoa</taxon>
        <taxon>Mollusca</taxon>
        <taxon>Gastropoda</taxon>
        <taxon>Heterobranchia</taxon>
        <taxon>Euthyneura</taxon>
        <taxon>Panpulmonata</taxon>
        <taxon>Sacoglossa</taxon>
        <taxon>Placobranchoidea</taxon>
        <taxon>Plakobranchidae</taxon>
        <taxon>Elysia</taxon>
    </lineage>
</organism>
<dbReference type="SUPFAM" id="SSF48431">
    <property type="entry name" value="Lipovitellin-phosvitin complex, superhelical domain"/>
    <property type="match status" value="1"/>
</dbReference>